<dbReference type="SUPFAM" id="SSF51197">
    <property type="entry name" value="Clavaminate synthase-like"/>
    <property type="match status" value="1"/>
</dbReference>
<dbReference type="EMBL" id="LVCJ01000021">
    <property type="protein sequence ID" value="OAL36516.1"/>
    <property type="molecule type" value="Genomic_DNA"/>
</dbReference>
<name>A0A178D444_9EURO</name>
<evidence type="ECO:0000313" key="3">
    <source>
        <dbReference type="Proteomes" id="UP000185904"/>
    </source>
</evidence>
<dbReference type="GeneID" id="34587553"/>
<dbReference type="InterPro" id="IPR051961">
    <property type="entry name" value="Fungal_Metabolite_Diox"/>
</dbReference>
<accession>A0A178D444</accession>
<dbReference type="PANTHER" id="PTHR37563:SF2">
    <property type="entry name" value="PHYTANOYL-COA DIOXYGENASE FAMILY PROTEIN (AFU_ORTHOLOGUE AFUA_2G03330)"/>
    <property type="match status" value="1"/>
</dbReference>
<evidence type="ECO:0000256" key="1">
    <source>
        <dbReference type="SAM" id="MobiDB-lite"/>
    </source>
</evidence>
<feature type="compositionally biased region" description="Low complexity" evidence="1">
    <location>
        <begin position="1"/>
        <end position="15"/>
    </location>
</feature>
<dbReference type="OrthoDB" id="445007at2759"/>
<proteinExistence type="predicted"/>
<sequence length="314" mass="34198">MAAPVSSSGPSTTPSLARVDARDPETTADVVQEFLERDGAVIVTNLITAEQAAQIRRDLKPHFDADGGDKSGFFPNTTRRAIGLLGKSATCVDLALNPLFNEVASRLLTSKFEYWIGQERQVAVSKPQISSTVGFQVNPRSRQQGLHRDDIDYHVRSGHDSVLIGCVVATVKTTRENGATVLIPGSHRWKDDRCPYDHEAVPAELEPGDATIFLGSTYVSPWADVSLVPLAAAALTYVPLLRSSTRAALIRRRMYRQVENQYLTVPPSVASSLPTKAQRLLGYGVSPPFCGFATDYKDPMQELFGVVDAETVVL</sequence>
<organism evidence="2 3">
    <name type="scientific">Fonsecaea nubica</name>
    <dbReference type="NCBI Taxonomy" id="856822"/>
    <lineage>
        <taxon>Eukaryota</taxon>
        <taxon>Fungi</taxon>
        <taxon>Dikarya</taxon>
        <taxon>Ascomycota</taxon>
        <taxon>Pezizomycotina</taxon>
        <taxon>Eurotiomycetes</taxon>
        <taxon>Chaetothyriomycetidae</taxon>
        <taxon>Chaetothyriales</taxon>
        <taxon>Herpotrichiellaceae</taxon>
        <taxon>Fonsecaea</taxon>
    </lineage>
</organism>
<evidence type="ECO:0000313" key="2">
    <source>
        <dbReference type="EMBL" id="OAL36516.1"/>
    </source>
</evidence>
<dbReference type="AlphaFoldDB" id="A0A178D444"/>
<evidence type="ECO:0008006" key="4">
    <source>
        <dbReference type="Google" id="ProtNLM"/>
    </source>
</evidence>
<protein>
    <recommendedName>
        <fullName evidence="4">Phytanoyl-CoA dioxygenase</fullName>
    </recommendedName>
</protein>
<reference evidence="2 3" key="1">
    <citation type="submission" date="2016-03" db="EMBL/GenBank/DDBJ databases">
        <title>The draft genome sequence of Fonsecaea nubica causative agent of cutaneous subcutaneous infection in human host.</title>
        <authorList>
            <person name="Costa F."/>
            <person name="Sybren D.H."/>
            <person name="Raittz R.T."/>
            <person name="Weiss V.A."/>
            <person name="Leao A.C."/>
            <person name="Gomes R."/>
            <person name="De Souza E.M."/>
            <person name="Pedrosa F.O."/>
            <person name="Steffens M.B."/>
            <person name="Bombassaro A."/>
            <person name="Tadra-Sfeir M.Z."/>
            <person name="Moreno L.F."/>
            <person name="Najafzadeh M.J."/>
            <person name="Felipe M.S."/>
            <person name="Teixeira M."/>
            <person name="Sun J."/>
            <person name="Xi L."/>
            <person name="Castro M.A."/>
            <person name="Vicente V.A."/>
        </authorList>
    </citation>
    <scope>NUCLEOTIDE SEQUENCE [LARGE SCALE GENOMIC DNA]</scope>
    <source>
        <strain evidence="2 3">CBS 269.64</strain>
    </source>
</reference>
<dbReference type="Proteomes" id="UP000185904">
    <property type="component" value="Unassembled WGS sequence"/>
</dbReference>
<keyword evidence="3" id="KW-1185">Reference proteome</keyword>
<feature type="region of interest" description="Disordered" evidence="1">
    <location>
        <begin position="1"/>
        <end position="24"/>
    </location>
</feature>
<dbReference type="Gene3D" id="2.60.120.620">
    <property type="entry name" value="q2cbj1_9rhob like domain"/>
    <property type="match status" value="2"/>
</dbReference>
<comment type="caution">
    <text evidence="2">The sequence shown here is derived from an EMBL/GenBank/DDBJ whole genome shotgun (WGS) entry which is preliminary data.</text>
</comment>
<dbReference type="RefSeq" id="XP_022501528.1">
    <property type="nucleotide sequence ID" value="XM_022642431.1"/>
</dbReference>
<dbReference type="PANTHER" id="PTHR37563">
    <property type="entry name" value="PHYTANOYL-COA DIOXYGENASE FAMILY PROTEIN (AFU_ORTHOLOGUE AFUA_2G03330)"/>
    <property type="match status" value="1"/>
</dbReference>
<gene>
    <name evidence="2" type="ORF">AYO20_04132</name>
</gene>
<dbReference type="Pfam" id="PF05721">
    <property type="entry name" value="PhyH"/>
    <property type="match status" value="1"/>
</dbReference>
<dbReference type="InterPro" id="IPR008775">
    <property type="entry name" value="Phytyl_CoA_dOase-like"/>
</dbReference>